<reference evidence="1 2" key="1">
    <citation type="submission" date="2014-02" db="EMBL/GenBank/DDBJ databases">
        <title>Draft genome sequence of Lysinibacillus boronitolerans NBRC 103108.</title>
        <authorList>
            <person name="Zhang F."/>
            <person name="Wang G."/>
            <person name="Zhang L."/>
        </authorList>
    </citation>
    <scope>NUCLEOTIDE SEQUENCE [LARGE SCALE GENOMIC DNA]</scope>
    <source>
        <strain evidence="1 2">NBRC 103108</strain>
    </source>
</reference>
<protein>
    <submittedName>
        <fullName evidence="1">Uncharacterized protein</fullName>
    </submittedName>
</protein>
<evidence type="ECO:0000313" key="2">
    <source>
        <dbReference type="Proteomes" id="UP000030487"/>
    </source>
</evidence>
<comment type="caution">
    <text evidence="1">The sequence shown here is derived from an EMBL/GenBank/DDBJ whole genome shotgun (WGS) entry which is preliminary data.</text>
</comment>
<gene>
    <name evidence="1" type="ORF">CD31_20680</name>
</gene>
<dbReference type="Proteomes" id="UP000030487">
    <property type="component" value="Unassembled WGS sequence"/>
</dbReference>
<organism evidence="1 2">
    <name type="scientific">Lysinibacillus boronitolerans JCM 21713 = 10a = NBRC 103108</name>
    <dbReference type="NCBI Taxonomy" id="1294264"/>
    <lineage>
        <taxon>Bacteria</taxon>
        <taxon>Bacillati</taxon>
        <taxon>Bacillota</taxon>
        <taxon>Bacilli</taxon>
        <taxon>Bacillales</taxon>
        <taxon>Bacillaceae</taxon>
        <taxon>Lysinibacillus</taxon>
    </lineage>
</organism>
<keyword evidence="2" id="KW-1185">Reference proteome</keyword>
<name>A0ABR4XWP9_9BACI</name>
<sequence>MRINSFFFFVNLFPPKKYPEQQPLNIYYTVCKAFAQIKNTCFTLEIDFPAICLLLADGKQKLDILYK</sequence>
<proteinExistence type="predicted"/>
<accession>A0ABR4XWP9</accession>
<dbReference type="EMBL" id="JPVR01000080">
    <property type="protein sequence ID" value="KGR81364.1"/>
    <property type="molecule type" value="Genomic_DNA"/>
</dbReference>
<evidence type="ECO:0000313" key="1">
    <source>
        <dbReference type="EMBL" id="KGR81364.1"/>
    </source>
</evidence>